<evidence type="ECO:0000259" key="5">
    <source>
        <dbReference type="PROSITE" id="PS50158"/>
    </source>
</evidence>
<dbReference type="EMBL" id="KQ484072">
    <property type="protein sequence ID" value="KYP37758.1"/>
    <property type="molecule type" value="Genomic_DNA"/>
</dbReference>
<dbReference type="PROSITE" id="PS50966">
    <property type="entry name" value="ZF_SWIM"/>
    <property type="match status" value="1"/>
</dbReference>
<keyword evidence="3" id="KW-0862">Zinc</keyword>
<dbReference type="InterPro" id="IPR036875">
    <property type="entry name" value="Znf_CCHC_sf"/>
</dbReference>
<protein>
    <submittedName>
        <fullName evidence="7">Protein FAR1-RELATED SEQUENCE 5</fullName>
    </submittedName>
</protein>
<evidence type="ECO:0000313" key="7">
    <source>
        <dbReference type="EMBL" id="KYP37758.1"/>
    </source>
</evidence>
<dbReference type="STRING" id="3821.A0A151R559"/>
<evidence type="ECO:0000256" key="2">
    <source>
        <dbReference type="ARBA" id="ARBA00022771"/>
    </source>
</evidence>
<dbReference type="InterPro" id="IPR007527">
    <property type="entry name" value="Znf_SWIM"/>
</dbReference>
<accession>A0A151R559</accession>
<dbReference type="Pfam" id="PF03101">
    <property type="entry name" value="FAR1"/>
    <property type="match status" value="1"/>
</dbReference>
<name>A0A151R559_CAJCA</name>
<dbReference type="OMA" id="MVERHNV"/>
<keyword evidence="8" id="KW-1185">Reference proteome</keyword>
<dbReference type="GO" id="GO:0008270">
    <property type="term" value="F:zinc ion binding"/>
    <property type="evidence" value="ECO:0007669"/>
    <property type="project" value="UniProtKB-KW"/>
</dbReference>
<reference evidence="7" key="1">
    <citation type="journal article" date="2012" name="Nat. Biotechnol.">
        <title>Draft genome sequence of pigeonpea (Cajanus cajan), an orphan legume crop of resource-poor farmers.</title>
        <authorList>
            <person name="Varshney R.K."/>
            <person name="Chen W."/>
            <person name="Li Y."/>
            <person name="Bharti A.K."/>
            <person name="Saxena R.K."/>
            <person name="Schlueter J.A."/>
            <person name="Donoghue M.T."/>
            <person name="Azam S."/>
            <person name="Fan G."/>
            <person name="Whaley A.M."/>
            <person name="Farmer A.D."/>
            <person name="Sheridan J."/>
            <person name="Iwata A."/>
            <person name="Tuteja R."/>
            <person name="Penmetsa R.V."/>
            <person name="Wu W."/>
            <person name="Upadhyaya H.D."/>
            <person name="Yang S.P."/>
            <person name="Shah T."/>
            <person name="Saxena K.B."/>
            <person name="Michael T."/>
            <person name="McCombie W.R."/>
            <person name="Yang B."/>
            <person name="Zhang G."/>
            <person name="Yang H."/>
            <person name="Wang J."/>
            <person name="Spillane C."/>
            <person name="Cook D.R."/>
            <person name="May G.D."/>
            <person name="Xu X."/>
            <person name="Jackson S.A."/>
        </authorList>
    </citation>
    <scope>NUCLEOTIDE SEQUENCE [LARGE SCALE GENOMIC DNA]</scope>
</reference>
<sequence>DLTTDDIFGLEFASENVAYKFYFTYAKCHGFGIRKDEVGYDDKRNIVMRQYLCNKAGLRDKKHLMRDDRKKEHRPLSRTDYKAKLRVRLDPKTFKFKVASFEEGHNHILCDSKFVQLIRTYRGLTFADKVQVDSLHAQGVRTCHIMGFMLDQAGGHMGLNFNKKDLFNHIERSKRFKIKDGDVVAALSYLQGKADNDPLFFSRYMISSKGQLKHLFWADGTSKSDFQCFGDVLAFDSTYKKNKYNKPLVIFSGKNHHAQTVIFGCAIVSDESIEAYRWVLESFLNAMSNKQPKAVVTDGDGAMREAIKQVFLEATHRLCSWHLQNVKNNNFWKDFKRVMYPEKFERLWNELVERHELQDNNWVQQTYQKRFMWATAYLRDKFFASIRTTSLCEGINSCIKSYLKRKNTIVELLYNFEHSLRDYRYNELLSDFNSFYTEPVLSTSLPLIEKEASKIYTSDVFKLVKVEIFSAGSLNVVDTNDNGDKVTFTVDNYKHRQCLRNVVFDKYECKYECDCMMFESCGIPCSHIICVMRYQHVHVFPPSLICNRWLKDAKNSVYMSYETGDNSKDMIITARFGVLSACFNRLGHLASKSPESFNFIRNEILKLTDKLQKEVGLQHNGYDASNDYCDPVVVKTKGAPSKKNVKKKSRKCSNCNLTGHVASTCPVLLSMDYDFSSSEDTTEFDDAVDESVSYLF</sequence>
<evidence type="ECO:0000256" key="3">
    <source>
        <dbReference type="ARBA" id="ARBA00022833"/>
    </source>
</evidence>
<evidence type="ECO:0000256" key="4">
    <source>
        <dbReference type="PROSITE-ProRule" id="PRU00047"/>
    </source>
</evidence>
<dbReference type="PROSITE" id="PS50158">
    <property type="entry name" value="ZF_CCHC"/>
    <property type="match status" value="1"/>
</dbReference>
<evidence type="ECO:0000313" key="8">
    <source>
        <dbReference type="Proteomes" id="UP000075243"/>
    </source>
</evidence>
<feature type="domain" description="SWIM-type" evidence="6">
    <location>
        <begin position="500"/>
        <end position="536"/>
    </location>
</feature>
<dbReference type="PANTHER" id="PTHR47718">
    <property type="entry name" value="OS01G0519700 PROTEIN"/>
    <property type="match status" value="1"/>
</dbReference>
<dbReference type="SMART" id="SM00575">
    <property type="entry name" value="ZnF_PMZ"/>
    <property type="match status" value="1"/>
</dbReference>
<dbReference type="Gramene" id="C.cajan_41656.t">
    <property type="protein sequence ID" value="C.cajan_41656.t"/>
    <property type="gene ID" value="C.cajan_41656"/>
</dbReference>
<dbReference type="Pfam" id="PF10551">
    <property type="entry name" value="MULE"/>
    <property type="match status" value="1"/>
</dbReference>
<evidence type="ECO:0000256" key="1">
    <source>
        <dbReference type="ARBA" id="ARBA00022723"/>
    </source>
</evidence>
<dbReference type="InterPro" id="IPR004330">
    <property type="entry name" value="FAR1_DNA_bnd_dom"/>
</dbReference>
<keyword evidence="1" id="KW-0479">Metal-binding</keyword>
<proteinExistence type="predicted"/>
<dbReference type="SUPFAM" id="SSF57756">
    <property type="entry name" value="Retrovirus zinc finger-like domains"/>
    <property type="match status" value="1"/>
</dbReference>
<dbReference type="InterPro" id="IPR001878">
    <property type="entry name" value="Znf_CCHC"/>
</dbReference>
<dbReference type="GO" id="GO:0003676">
    <property type="term" value="F:nucleic acid binding"/>
    <property type="evidence" value="ECO:0007669"/>
    <property type="project" value="InterPro"/>
</dbReference>
<dbReference type="PANTHER" id="PTHR47718:SF15">
    <property type="entry name" value="PROTEIN FAR1-RELATED SEQUENCE 5-LIKE"/>
    <property type="match status" value="1"/>
</dbReference>
<organism evidence="7 8">
    <name type="scientific">Cajanus cajan</name>
    <name type="common">Pigeon pea</name>
    <name type="synonym">Cajanus indicus</name>
    <dbReference type="NCBI Taxonomy" id="3821"/>
    <lineage>
        <taxon>Eukaryota</taxon>
        <taxon>Viridiplantae</taxon>
        <taxon>Streptophyta</taxon>
        <taxon>Embryophyta</taxon>
        <taxon>Tracheophyta</taxon>
        <taxon>Spermatophyta</taxon>
        <taxon>Magnoliopsida</taxon>
        <taxon>eudicotyledons</taxon>
        <taxon>Gunneridae</taxon>
        <taxon>Pentapetalae</taxon>
        <taxon>rosids</taxon>
        <taxon>fabids</taxon>
        <taxon>Fabales</taxon>
        <taxon>Fabaceae</taxon>
        <taxon>Papilionoideae</taxon>
        <taxon>50 kb inversion clade</taxon>
        <taxon>NPAAA clade</taxon>
        <taxon>indigoferoid/millettioid clade</taxon>
        <taxon>Phaseoleae</taxon>
        <taxon>Cajanus</taxon>
    </lineage>
</organism>
<evidence type="ECO:0000259" key="6">
    <source>
        <dbReference type="PROSITE" id="PS50966"/>
    </source>
</evidence>
<feature type="non-terminal residue" evidence="7">
    <location>
        <position position="1"/>
    </location>
</feature>
<dbReference type="AlphaFoldDB" id="A0A151R559"/>
<feature type="domain" description="CCHC-type" evidence="5">
    <location>
        <begin position="650"/>
        <end position="666"/>
    </location>
</feature>
<gene>
    <name evidence="7" type="ORF">KK1_041030</name>
</gene>
<dbReference type="Proteomes" id="UP000075243">
    <property type="component" value="Unassembled WGS sequence"/>
</dbReference>
<keyword evidence="2 4" id="KW-0863">Zinc-finger</keyword>
<dbReference type="InterPro" id="IPR006564">
    <property type="entry name" value="Znf_PMZ"/>
</dbReference>
<dbReference type="InterPro" id="IPR018289">
    <property type="entry name" value="MULE_transposase_dom"/>
</dbReference>